<feature type="transmembrane region" description="Helical" evidence="1">
    <location>
        <begin position="38"/>
        <end position="56"/>
    </location>
</feature>
<name>A0A429XE63_SIMTE</name>
<keyword evidence="1" id="KW-0812">Transmembrane</keyword>
<sequence>MLNYWILIGLLAVSTFLSRIIGLELMAGKEMNPTLRLYFSYVPIAIMTALIINQMLTTANGYPSVSLPVLLGCLAAAVTIKLSKMFLPSVIIGIVSGLLIRYFI</sequence>
<gene>
    <name evidence="2" type="ORF">D5F11_002005</name>
</gene>
<evidence type="ECO:0000256" key="1">
    <source>
        <dbReference type="SAM" id="Phobius"/>
    </source>
</evidence>
<dbReference type="OrthoDB" id="2989405at2"/>
<accession>A0A429XE63</accession>
<dbReference type="RefSeq" id="WP_120115733.1">
    <property type="nucleotide sequence ID" value="NZ_BORI01000013.1"/>
</dbReference>
<dbReference type="Proteomes" id="UP000287296">
    <property type="component" value="Unassembled WGS sequence"/>
</dbReference>
<keyword evidence="1" id="KW-1133">Transmembrane helix</keyword>
<keyword evidence="1" id="KW-0472">Membrane</keyword>
<feature type="transmembrane region" description="Helical" evidence="1">
    <location>
        <begin position="85"/>
        <end position="103"/>
    </location>
</feature>
<feature type="transmembrane region" description="Helical" evidence="1">
    <location>
        <begin position="6"/>
        <end position="26"/>
    </location>
</feature>
<proteinExistence type="predicted"/>
<evidence type="ECO:0000313" key="3">
    <source>
        <dbReference type="Proteomes" id="UP000287296"/>
    </source>
</evidence>
<dbReference type="Pfam" id="PF05437">
    <property type="entry name" value="AzlD"/>
    <property type="match status" value="1"/>
</dbReference>
<organism evidence="2 3">
    <name type="scientific">Siminovitchia terrae</name>
    <name type="common">Bacillus terrae</name>
    <dbReference type="NCBI Taxonomy" id="1914933"/>
    <lineage>
        <taxon>Bacteria</taxon>
        <taxon>Bacillati</taxon>
        <taxon>Bacillota</taxon>
        <taxon>Bacilli</taxon>
        <taxon>Bacillales</taxon>
        <taxon>Bacillaceae</taxon>
        <taxon>Siminovitchia</taxon>
    </lineage>
</organism>
<dbReference type="AlphaFoldDB" id="A0A429XE63"/>
<evidence type="ECO:0000313" key="2">
    <source>
        <dbReference type="EMBL" id="RST61674.1"/>
    </source>
</evidence>
<dbReference type="EMBL" id="QYTW02000001">
    <property type="protein sequence ID" value="RST61674.1"/>
    <property type="molecule type" value="Genomic_DNA"/>
</dbReference>
<protein>
    <submittedName>
        <fullName evidence="2">AzlD domain-containing protein</fullName>
    </submittedName>
</protein>
<comment type="caution">
    <text evidence="2">The sequence shown here is derived from an EMBL/GenBank/DDBJ whole genome shotgun (WGS) entry which is preliminary data.</text>
</comment>
<reference evidence="2 3" key="1">
    <citation type="submission" date="2018-12" db="EMBL/GenBank/DDBJ databases">
        <authorList>
            <person name="Sun L."/>
            <person name="Chen Z."/>
        </authorList>
    </citation>
    <scope>NUCLEOTIDE SEQUENCE [LARGE SCALE GENOMIC DNA]</scope>
    <source>
        <strain evidence="2 3">LMG 29736</strain>
    </source>
</reference>
<dbReference type="InterPro" id="IPR008407">
    <property type="entry name" value="Brnchd-chn_aa_trnsp_AzlD"/>
</dbReference>